<accession>A0A098RYK1</accession>
<feature type="transmembrane region" description="Helical" evidence="1">
    <location>
        <begin position="33"/>
        <end position="54"/>
    </location>
</feature>
<keyword evidence="1" id="KW-0472">Membrane</keyword>
<proteinExistence type="predicted"/>
<feature type="transmembrane region" description="Helical" evidence="1">
    <location>
        <begin position="9"/>
        <end position="27"/>
    </location>
</feature>
<reference evidence="2 3" key="1">
    <citation type="journal article" date="2014" name="Int. J. Syst. Evol. Microbiol.">
        <title>Phaeodactylibacter xiamenensis gen. nov., sp. nov., a member of the family Saprospiraceae isolated from the marine alga Phaeodactylum tricornutum.</title>
        <authorList>
            <person name="Chen Z.Jr."/>
            <person name="Lei X."/>
            <person name="Lai Q."/>
            <person name="Li Y."/>
            <person name="Zhang B."/>
            <person name="Zhang J."/>
            <person name="Zhang H."/>
            <person name="Yang L."/>
            <person name="Zheng W."/>
            <person name="Tian Y."/>
            <person name="Yu Z."/>
            <person name="Xu H.Jr."/>
            <person name="Zheng T."/>
        </authorList>
    </citation>
    <scope>NUCLEOTIDE SEQUENCE [LARGE SCALE GENOMIC DNA]</scope>
    <source>
        <strain evidence="2 3">KD52</strain>
    </source>
</reference>
<dbReference type="OrthoDB" id="1494081at2"/>
<comment type="caution">
    <text evidence="2">The sequence shown here is derived from an EMBL/GenBank/DDBJ whole genome shotgun (WGS) entry which is preliminary data.</text>
</comment>
<evidence type="ECO:0000256" key="1">
    <source>
        <dbReference type="SAM" id="Phobius"/>
    </source>
</evidence>
<keyword evidence="1" id="KW-0812">Transmembrane</keyword>
<gene>
    <name evidence="2" type="ORF">IX84_30790</name>
</gene>
<evidence type="ECO:0000313" key="3">
    <source>
        <dbReference type="Proteomes" id="UP000029736"/>
    </source>
</evidence>
<keyword evidence="3" id="KW-1185">Reference proteome</keyword>
<dbReference type="AlphaFoldDB" id="A0A098RYK1"/>
<keyword evidence="1" id="KW-1133">Transmembrane helix</keyword>
<feature type="transmembrane region" description="Helical" evidence="1">
    <location>
        <begin position="66"/>
        <end position="83"/>
    </location>
</feature>
<name>A0A098RYK1_9BACT</name>
<feature type="transmembrane region" description="Helical" evidence="1">
    <location>
        <begin position="121"/>
        <end position="141"/>
    </location>
</feature>
<dbReference type="Proteomes" id="UP000029736">
    <property type="component" value="Unassembled WGS sequence"/>
</dbReference>
<evidence type="ECO:0000313" key="2">
    <source>
        <dbReference type="EMBL" id="KGE84921.1"/>
    </source>
</evidence>
<sequence length="152" mass="17635">MTQKVQLELYFWLFTLLVTAAVMLPILTSVPGYPFTFVNIVYVIVAITMTRYLFLLKHTFLAKRQSLKVVVVFLCIPLIFYLVQNLNYFQTYLDEEGPEAIIGKLAYTEQQNLLVYIRSELLLFGVMSIISSVLLPFRLVLSVWRTRNRGTV</sequence>
<organism evidence="2 3">
    <name type="scientific">Phaeodactylibacter xiamenensis</name>
    <dbReference type="NCBI Taxonomy" id="1524460"/>
    <lineage>
        <taxon>Bacteria</taxon>
        <taxon>Pseudomonadati</taxon>
        <taxon>Bacteroidota</taxon>
        <taxon>Saprospiria</taxon>
        <taxon>Saprospirales</taxon>
        <taxon>Haliscomenobacteraceae</taxon>
        <taxon>Phaeodactylibacter</taxon>
    </lineage>
</organism>
<dbReference type="RefSeq" id="WP_044229988.1">
    <property type="nucleotide sequence ID" value="NZ_JBKAGJ010000033.1"/>
</dbReference>
<dbReference type="EMBL" id="JPOS01000100">
    <property type="protein sequence ID" value="KGE84921.1"/>
    <property type="molecule type" value="Genomic_DNA"/>
</dbReference>
<protein>
    <submittedName>
        <fullName evidence="2">Uncharacterized protein</fullName>
    </submittedName>
</protein>